<reference evidence="3" key="1">
    <citation type="submission" date="2020-06" db="EMBL/GenBank/DDBJ databases">
        <title>Draft genome of Bugula neritina, a colonial animal packing powerful symbionts and potential medicines.</title>
        <authorList>
            <person name="Rayko M."/>
        </authorList>
    </citation>
    <scope>NUCLEOTIDE SEQUENCE [LARGE SCALE GENOMIC DNA]</scope>
    <source>
        <strain evidence="3">Kwan_BN1</strain>
    </source>
</reference>
<feature type="coiled-coil region" evidence="1">
    <location>
        <begin position="120"/>
        <end position="147"/>
    </location>
</feature>
<keyword evidence="4" id="KW-1185">Reference proteome</keyword>
<dbReference type="Proteomes" id="UP000593567">
    <property type="component" value="Unassembled WGS sequence"/>
</dbReference>
<gene>
    <name evidence="3" type="ORF">EB796_023417</name>
</gene>
<sequence length="269" mass="30319">MKVRPATTEYRTHFGPPTDNSPGKLPAFYGTAPHKANDFSTTIRQSCESRKPISKNTLMEDWLKRTKNKHFGAFKDSYPQAAPFSRIRDLDAKIRLPNLPNGYLSYNSSGYNSSEIPTAEEHYKQKYEALLRRLQEKQKVINRKQKLPGGGKGVWRHIKESYGAGINLLSWVDGSRSLIDSGEMVETDRVEEKPKEFAGGKGPNRHIIDSHGAGPTVITWLSGLPVRENRFTSCLPVLPTLYQQSVGLSDYPLRGGQFRKEEVKGLKDE</sequence>
<organism evidence="3 4">
    <name type="scientific">Bugula neritina</name>
    <name type="common">Brown bryozoan</name>
    <name type="synonym">Sertularia neritina</name>
    <dbReference type="NCBI Taxonomy" id="10212"/>
    <lineage>
        <taxon>Eukaryota</taxon>
        <taxon>Metazoa</taxon>
        <taxon>Spiralia</taxon>
        <taxon>Lophotrochozoa</taxon>
        <taxon>Bryozoa</taxon>
        <taxon>Gymnolaemata</taxon>
        <taxon>Cheilostomatida</taxon>
        <taxon>Flustrina</taxon>
        <taxon>Buguloidea</taxon>
        <taxon>Bugulidae</taxon>
        <taxon>Bugula</taxon>
    </lineage>
</organism>
<proteinExistence type="predicted"/>
<comment type="caution">
    <text evidence="3">The sequence shown here is derived from an EMBL/GenBank/DDBJ whole genome shotgun (WGS) entry which is preliminary data.</text>
</comment>
<feature type="region of interest" description="Disordered" evidence="2">
    <location>
        <begin position="1"/>
        <end position="23"/>
    </location>
</feature>
<evidence type="ECO:0000256" key="2">
    <source>
        <dbReference type="SAM" id="MobiDB-lite"/>
    </source>
</evidence>
<name>A0A7J7IWR5_BUGNE</name>
<accession>A0A7J7IWR5</accession>
<evidence type="ECO:0000313" key="3">
    <source>
        <dbReference type="EMBL" id="KAF6018255.1"/>
    </source>
</evidence>
<keyword evidence="1" id="KW-0175">Coiled coil</keyword>
<protein>
    <submittedName>
        <fullName evidence="3">Uncharacterized protein</fullName>
    </submittedName>
</protein>
<evidence type="ECO:0000313" key="4">
    <source>
        <dbReference type="Proteomes" id="UP000593567"/>
    </source>
</evidence>
<dbReference type="EMBL" id="VXIV02003325">
    <property type="protein sequence ID" value="KAF6018255.1"/>
    <property type="molecule type" value="Genomic_DNA"/>
</dbReference>
<evidence type="ECO:0000256" key="1">
    <source>
        <dbReference type="SAM" id="Coils"/>
    </source>
</evidence>
<dbReference type="AlphaFoldDB" id="A0A7J7IWR5"/>